<sequence length="354" mass="38292">MVRGAAFSFGLHVLVVVMLVLDYAFLDSPAEVLSDPIIPVELTTIGPETNQATAGEKTDAPPPPQATAPDSPPPPPPPPPAAAPEPPPLPDTNALVREAPEPPAPEPEPEPEPDVAVAPPAPRPAVEERADKAVAPKEKVVEEAEKLAAREPLPEPKAPEPGPEPEKKAEPKPDPKPEPEKKTAATPPEPAPKPAPEKTEKKGLDLDRLAAKIDRMADERQPPRPREQDRRQLADIRIGEGGVSQNRLNQKLSVSEVDLLRHRLRENWSPNHGAPGVESMQVVISIVLKPDGTLAAPPRVIDGFDAGQSRDVFGAFSDSAVRAVYKSQPLPLPQEKFQDWQEIEINFNLRDMYG</sequence>
<evidence type="ECO:0000256" key="1">
    <source>
        <dbReference type="SAM" id="MobiDB-lite"/>
    </source>
</evidence>
<dbReference type="Gene3D" id="3.30.1150.10">
    <property type="match status" value="1"/>
</dbReference>
<dbReference type="EMBL" id="PHIG01000018">
    <property type="protein sequence ID" value="PJK30684.1"/>
    <property type="molecule type" value="Genomic_DNA"/>
</dbReference>
<evidence type="ECO:0000313" key="5">
    <source>
        <dbReference type="Proteomes" id="UP000229498"/>
    </source>
</evidence>
<feature type="compositionally biased region" description="Pro residues" evidence="1">
    <location>
        <begin position="60"/>
        <end position="90"/>
    </location>
</feature>
<dbReference type="Proteomes" id="UP000229498">
    <property type="component" value="Unassembled WGS sequence"/>
</dbReference>
<evidence type="ECO:0000313" key="4">
    <source>
        <dbReference type="EMBL" id="PJK30684.1"/>
    </source>
</evidence>
<feature type="compositionally biased region" description="Basic and acidic residues" evidence="1">
    <location>
        <begin position="125"/>
        <end position="183"/>
    </location>
</feature>
<evidence type="ECO:0008006" key="6">
    <source>
        <dbReference type="Google" id="ProtNLM"/>
    </source>
</evidence>
<dbReference type="EMBL" id="PHIG01000025">
    <property type="protein sequence ID" value="PJK30461.1"/>
    <property type="molecule type" value="Genomic_DNA"/>
</dbReference>
<keyword evidence="5" id="KW-1185">Reference proteome</keyword>
<feature type="compositionally biased region" description="Basic and acidic residues" evidence="1">
    <location>
        <begin position="195"/>
        <end position="238"/>
    </location>
</feature>
<dbReference type="EMBL" id="PHIG01000033">
    <property type="protein sequence ID" value="PJK29354.1"/>
    <property type="molecule type" value="Genomic_DNA"/>
</dbReference>
<feature type="region of interest" description="Disordered" evidence="1">
    <location>
        <begin position="50"/>
        <end position="238"/>
    </location>
</feature>
<gene>
    <name evidence="4" type="ORF">CVT23_04760</name>
    <name evidence="3" type="ORF">CVT23_05810</name>
    <name evidence="2" type="ORF">CVT23_12185</name>
</gene>
<dbReference type="AlphaFoldDB" id="A0A2M9G100"/>
<dbReference type="RefSeq" id="WP_109792103.1">
    <property type="nucleotide sequence ID" value="NZ_PHIG01000018.1"/>
</dbReference>
<evidence type="ECO:0000313" key="2">
    <source>
        <dbReference type="EMBL" id="PJK29354.1"/>
    </source>
</evidence>
<organism evidence="2 5">
    <name type="scientific">Minwuia thermotolerans</name>
    <dbReference type="NCBI Taxonomy" id="2056226"/>
    <lineage>
        <taxon>Bacteria</taxon>
        <taxon>Pseudomonadati</taxon>
        <taxon>Pseudomonadota</taxon>
        <taxon>Alphaproteobacteria</taxon>
        <taxon>Minwuiales</taxon>
        <taxon>Minwuiaceae</taxon>
        <taxon>Minwuia</taxon>
    </lineage>
</organism>
<comment type="caution">
    <text evidence="2">The sequence shown here is derived from an EMBL/GenBank/DDBJ whole genome shotgun (WGS) entry which is preliminary data.</text>
</comment>
<accession>A0A2M9G100</accession>
<reference evidence="2 5" key="1">
    <citation type="submission" date="2017-11" db="EMBL/GenBank/DDBJ databases">
        <title>Draft genome sequence of Rhizobiales bacterium SY3-13.</title>
        <authorList>
            <person name="Sun C."/>
        </authorList>
    </citation>
    <scope>NUCLEOTIDE SEQUENCE [LARGE SCALE GENOMIC DNA]</scope>
    <source>
        <strain evidence="2 5">SY3-13</strain>
    </source>
</reference>
<dbReference type="OrthoDB" id="7161229at2"/>
<name>A0A2M9G100_9PROT</name>
<proteinExistence type="predicted"/>
<protein>
    <recommendedName>
        <fullName evidence="6">Cell envelope biogenesis protein TolA</fullName>
    </recommendedName>
</protein>
<evidence type="ECO:0000313" key="3">
    <source>
        <dbReference type="EMBL" id="PJK30461.1"/>
    </source>
</evidence>
<dbReference type="SUPFAM" id="SSF74653">
    <property type="entry name" value="TolA/TonB C-terminal domain"/>
    <property type="match status" value="1"/>
</dbReference>